<gene>
    <name evidence="1" type="ORF">GQX73_g2802</name>
</gene>
<dbReference type="OrthoDB" id="4747505at2759"/>
<evidence type="ECO:0000313" key="2">
    <source>
        <dbReference type="Proteomes" id="UP000481858"/>
    </source>
</evidence>
<dbReference type="Proteomes" id="UP000481858">
    <property type="component" value="Unassembled WGS sequence"/>
</dbReference>
<proteinExistence type="predicted"/>
<sequence>MRFSLDSKTLGTKKCYECQTSTAAGTLNLISAMTLAPDLDKIDPNMLKQAAQLLYERIAGLRRKIENGFKDQWGNIELAFATFCYHHIPEAQLNNICHGVRTRFGAGLDRQFLRALSEAACRENKVWEYVIDPTEPTVYTTLNAYIQKLRDGTELIEKFTQVQEMFKNAEALGRLSTETVAILTEIDSRIERQTTPARK</sequence>
<name>A0A7C8IV64_9PEZI</name>
<reference evidence="1 2" key="1">
    <citation type="submission" date="2019-12" db="EMBL/GenBank/DDBJ databases">
        <title>Draft genome sequence of the ascomycete Xylaria multiplex DSM 110363.</title>
        <authorList>
            <person name="Buettner E."/>
            <person name="Kellner H."/>
        </authorList>
    </citation>
    <scope>NUCLEOTIDE SEQUENCE [LARGE SCALE GENOMIC DNA]</scope>
    <source>
        <strain evidence="1 2">DSM 110363</strain>
    </source>
</reference>
<organism evidence="1 2">
    <name type="scientific">Xylaria multiplex</name>
    <dbReference type="NCBI Taxonomy" id="323545"/>
    <lineage>
        <taxon>Eukaryota</taxon>
        <taxon>Fungi</taxon>
        <taxon>Dikarya</taxon>
        <taxon>Ascomycota</taxon>
        <taxon>Pezizomycotina</taxon>
        <taxon>Sordariomycetes</taxon>
        <taxon>Xylariomycetidae</taxon>
        <taxon>Xylariales</taxon>
        <taxon>Xylariaceae</taxon>
        <taxon>Xylaria</taxon>
    </lineage>
</organism>
<protein>
    <submittedName>
        <fullName evidence="1">Uncharacterized protein</fullName>
    </submittedName>
</protein>
<comment type="caution">
    <text evidence="1">The sequence shown here is derived from an EMBL/GenBank/DDBJ whole genome shotgun (WGS) entry which is preliminary data.</text>
</comment>
<dbReference type="EMBL" id="WUBL01000019">
    <property type="protein sequence ID" value="KAF2970763.1"/>
    <property type="molecule type" value="Genomic_DNA"/>
</dbReference>
<dbReference type="AlphaFoldDB" id="A0A7C8IV64"/>
<keyword evidence="2" id="KW-1185">Reference proteome</keyword>
<dbReference type="InParanoid" id="A0A7C8IV64"/>
<evidence type="ECO:0000313" key="1">
    <source>
        <dbReference type="EMBL" id="KAF2970763.1"/>
    </source>
</evidence>
<accession>A0A7C8IV64</accession>